<dbReference type="EMBL" id="AMQN01004252">
    <property type="status" value="NOT_ANNOTATED_CDS"/>
    <property type="molecule type" value="Genomic_DNA"/>
</dbReference>
<feature type="compositionally biased region" description="Polar residues" evidence="1">
    <location>
        <begin position="260"/>
        <end position="277"/>
    </location>
</feature>
<sequence>MDALIEKFAEVDETWRTSALELAWLQHFSKTWTSLPEWDYKRPSIIPDNMDVSLLVSSARGPCPLCSQVYVAENTPYGIKKHMKFHTKHSISHDGRIHLICRLPCKPRGHYHCLCGMAIRAKKSAQHHIRTCLNAVSGMTGNDGAHSISHNTSGSSPSESAACSRSGGHHSSPYTSALAHECTDGHDHHRISLSAREEKRLRGKEISKVYRMVRRRILRRNLVMRRSLYMKLRREERRQWRNIRLYWRQNVPRKLHRPSQQRSLSSDPMATTPQHQPLSIDRTAEASPRHHPRGSDPRHIDPSASTLTVATPQQRPLSINPRSNPCSSDPHGNDPPVAAVATPPALRSLLKCSNEDDLQGFVDPAHFTELLTLFCAEINFTNTDFVKFTGKSLSTTDYKSKRHLVKWQAESSHGPKIPYLGMPFMVIQRATYECRHGPLHEHSYSGSMSKKVACPAKAYVKKIVIFTDSAFRVEEKSQPRYKVVKNLKAAIARNENLSVSYRVYVKFPGVECHEGHGFDEVYQQLEVTQAGVLKERIIYIPSEHNYECLCLYCIWYVMKG</sequence>
<dbReference type="Proteomes" id="UP000014760">
    <property type="component" value="Unassembled WGS sequence"/>
</dbReference>
<feature type="compositionally biased region" description="Basic and acidic residues" evidence="1">
    <location>
        <begin position="282"/>
        <end position="301"/>
    </location>
</feature>
<reference evidence="3" key="3">
    <citation type="submission" date="2015-06" db="UniProtKB">
        <authorList>
            <consortium name="EnsemblMetazoa"/>
        </authorList>
    </citation>
    <scope>IDENTIFICATION</scope>
</reference>
<dbReference type="GO" id="GO:0003700">
    <property type="term" value="F:DNA-binding transcription factor activity"/>
    <property type="evidence" value="ECO:0007669"/>
    <property type="project" value="InterPro"/>
</dbReference>
<feature type="region of interest" description="Disordered" evidence="1">
    <location>
        <begin position="253"/>
        <end position="340"/>
    </location>
</feature>
<dbReference type="EnsemblMetazoa" id="CapteT191894">
    <property type="protein sequence ID" value="CapteP191894"/>
    <property type="gene ID" value="CapteG191894"/>
</dbReference>
<dbReference type="HOGENOM" id="CLU_589568_0_0_1"/>
<dbReference type="EMBL" id="KB293048">
    <property type="protein sequence ID" value="ELU16594.1"/>
    <property type="molecule type" value="Genomic_DNA"/>
</dbReference>
<feature type="compositionally biased region" description="Polar residues" evidence="1">
    <location>
        <begin position="303"/>
        <end position="327"/>
    </location>
</feature>
<reference evidence="2 4" key="2">
    <citation type="journal article" date="2013" name="Nature">
        <title>Insights into bilaterian evolution from three spiralian genomes.</title>
        <authorList>
            <person name="Simakov O."/>
            <person name="Marletaz F."/>
            <person name="Cho S.J."/>
            <person name="Edsinger-Gonzales E."/>
            <person name="Havlak P."/>
            <person name="Hellsten U."/>
            <person name="Kuo D.H."/>
            <person name="Larsson T."/>
            <person name="Lv J."/>
            <person name="Arendt D."/>
            <person name="Savage R."/>
            <person name="Osoegawa K."/>
            <person name="de Jong P."/>
            <person name="Grimwood J."/>
            <person name="Chapman J.A."/>
            <person name="Shapiro H."/>
            <person name="Aerts A."/>
            <person name="Otillar R.P."/>
            <person name="Terry A.Y."/>
            <person name="Boore J.L."/>
            <person name="Grigoriev I.V."/>
            <person name="Lindberg D.R."/>
            <person name="Seaver E.C."/>
            <person name="Weisblat D.A."/>
            <person name="Putnam N.H."/>
            <person name="Rokhsar D.S."/>
        </authorList>
    </citation>
    <scope>NUCLEOTIDE SEQUENCE</scope>
    <source>
        <strain evidence="2 4">I ESC-2004</strain>
    </source>
</reference>
<accession>R7VD78</accession>
<protein>
    <submittedName>
        <fullName evidence="2 3">Uncharacterized protein</fullName>
    </submittedName>
</protein>
<dbReference type="InterPro" id="IPR029309">
    <property type="entry name" value="CaRF"/>
</dbReference>
<name>R7VD78_CAPTE</name>
<gene>
    <name evidence="2" type="ORF">CAPTEDRAFT_191894</name>
</gene>
<evidence type="ECO:0000313" key="3">
    <source>
        <dbReference type="EnsemblMetazoa" id="CapteP191894"/>
    </source>
</evidence>
<reference evidence="4" key="1">
    <citation type="submission" date="2012-12" db="EMBL/GenBank/DDBJ databases">
        <authorList>
            <person name="Hellsten U."/>
            <person name="Grimwood J."/>
            <person name="Chapman J.A."/>
            <person name="Shapiro H."/>
            <person name="Aerts A."/>
            <person name="Otillar R.P."/>
            <person name="Terry A.Y."/>
            <person name="Boore J.L."/>
            <person name="Simakov O."/>
            <person name="Marletaz F."/>
            <person name="Cho S.-J."/>
            <person name="Edsinger-Gonzales E."/>
            <person name="Havlak P."/>
            <person name="Kuo D.-H."/>
            <person name="Larsson T."/>
            <person name="Lv J."/>
            <person name="Arendt D."/>
            <person name="Savage R."/>
            <person name="Osoegawa K."/>
            <person name="de Jong P."/>
            <person name="Lindberg D.R."/>
            <person name="Seaver E.C."/>
            <person name="Weisblat D.A."/>
            <person name="Putnam N.H."/>
            <person name="Grigoriev I.V."/>
            <person name="Rokhsar D.S."/>
        </authorList>
    </citation>
    <scope>NUCLEOTIDE SEQUENCE</scope>
    <source>
        <strain evidence="4">I ESC-2004</strain>
    </source>
</reference>
<dbReference type="PANTHER" id="PTHR47456">
    <property type="entry name" value="PHD-TYPE DOMAIN-CONTAINING PROTEIN"/>
    <property type="match status" value="1"/>
</dbReference>
<dbReference type="Pfam" id="PF15299">
    <property type="entry name" value="ALS2CR8"/>
    <property type="match status" value="1"/>
</dbReference>
<evidence type="ECO:0000313" key="4">
    <source>
        <dbReference type="Proteomes" id="UP000014760"/>
    </source>
</evidence>
<dbReference type="AlphaFoldDB" id="R7VD78"/>
<organism evidence="2">
    <name type="scientific">Capitella teleta</name>
    <name type="common">Polychaete worm</name>
    <dbReference type="NCBI Taxonomy" id="283909"/>
    <lineage>
        <taxon>Eukaryota</taxon>
        <taxon>Metazoa</taxon>
        <taxon>Spiralia</taxon>
        <taxon>Lophotrochozoa</taxon>
        <taxon>Annelida</taxon>
        <taxon>Polychaeta</taxon>
        <taxon>Sedentaria</taxon>
        <taxon>Scolecida</taxon>
        <taxon>Capitellidae</taxon>
        <taxon>Capitella</taxon>
    </lineage>
</organism>
<keyword evidence="4" id="KW-1185">Reference proteome</keyword>
<evidence type="ECO:0000313" key="2">
    <source>
        <dbReference type="EMBL" id="ELU16594.1"/>
    </source>
</evidence>
<feature type="region of interest" description="Disordered" evidence="1">
    <location>
        <begin position="144"/>
        <end position="177"/>
    </location>
</feature>
<feature type="compositionally biased region" description="Low complexity" evidence="1">
    <location>
        <begin position="153"/>
        <end position="166"/>
    </location>
</feature>
<evidence type="ECO:0000256" key="1">
    <source>
        <dbReference type="SAM" id="MobiDB-lite"/>
    </source>
</evidence>
<proteinExistence type="predicted"/>